<dbReference type="PROSITE" id="PS50125">
    <property type="entry name" value="GUANYLATE_CYCLASE_2"/>
    <property type="match status" value="1"/>
</dbReference>
<dbReference type="GO" id="GO:0000166">
    <property type="term" value="F:nucleotide binding"/>
    <property type="evidence" value="ECO:0007669"/>
    <property type="project" value="UniProtKB-KW"/>
</dbReference>
<comment type="similarity">
    <text evidence="7">Belongs to the adenylyl cyclase class-4/guanylyl cyclase family.</text>
</comment>
<dbReference type="InterPro" id="IPR001054">
    <property type="entry name" value="A/G_cyclase"/>
</dbReference>
<keyword evidence="6 7" id="KW-0456">Lyase</keyword>
<proteinExistence type="inferred from homology"/>
<comment type="caution">
    <text evidence="9">The sequence shown here is derived from an EMBL/GenBank/DDBJ whole genome shotgun (WGS) entry which is preliminary data.</text>
</comment>
<dbReference type="SUPFAM" id="SSF56112">
    <property type="entry name" value="Protein kinase-like (PK-like)"/>
    <property type="match status" value="1"/>
</dbReference>
<evidence type="ECO:0000256" key="5">
    <source>
        <dbReference type="ARBA" id="ARBA00023136"/>
    </source>
</evidence>
<feature type="non-terminal residue" evidence="9">
    <location>
        <position position="1"/>
    </location>
</feature>
<dbReference type="AlphaFoldDB" id="A0A7D9EY21"/>
<gene>
    <name evidence="9" type="ORF">PACLA_8A012974</name>
</gene>
<name>A0A7D9EY21_PARCT</name>
<evidence type="ECO:0000313" key="9">
    <source>
        <dbReference type="EMBL" id="CAB4018817.1"/>
    </source>
</evidence>
<protein>
    <submittedName>
        <fullName evidence="9">Atrial natriuretic peptide receptor 1-like</fullName>
    </submittedName>
</protein>
<evidence type="ECO:0000256" key="1">
    <source>
        <dbReference type="ARBA" id="ARBA00004167"/>
    </source>
</evidence>
<evidence type="ECO:0000256" key="3">
    <source>
        <dbReference type="ARBA" id="ARBA00022741"/>
    </source>
</evidence>
<keyword evidence="9" id="KW-0675">Receptor</keyword>
<dbReference type="InterPro" id="IPR011009">
    <property type="entry name" value="Kinase-like_dom_sf"/>
</dbReference>
<evidence type="ECO:0000256" key="2">
    <source>
        <dbReference type="ARBA" id="ARBA00022692"/>
    </source>
</evidence>
<dbReference type="GO" id="GO:0004016">
    <property type="term" value="F:adenylate cyclase activity"/>
    <property type="evidence" value="ECO:0007669"/>
    <property type="project" value="TreeGrafter"/>
</dbReference>
<dbReference type="GO" id="GO:0004383">
    <property type="term" value="F:guanylate cyclase activity"/>
    <property type="evidence" value="ECO:0007669"/>
    <property type="project" value="TreeGrafter"/>
</dbReference>
<dbReference type="GO" id="GO:0035556">
    <property type="term" value="P:intracellular signal transduction"/>
    <property type="evidence" value="ECO:0007669"/>
    <property type="project" value="InterPro"/>
</dbReference>
<dbReference type="InterPro" id="IPR018297">
    <property type="entry name" value="A/G_cyclase_CS"/>
</dbReference>
<sequence length="597" mass="67005">TIHELLSLDNFASFHPIQSYICSKSSRIYSLFALLYRHLGFIILNMMLPNEFGHSAQERVLLLESKRSLSPQTSISPTLTKPSILLPLISIKISNNQIVFDRTCMPTVYCYPVKLTIADLILAKSICSQTQFSHIINRLLTSLVRTDLTLDKIRRPVLIQFCKTHGRFPLPIITILHPISFGMSSALSLKPGSHMPAVFLQFYHYASTCRRNTGKVELKSTFPAYRRSTTGIVADLVKKIICLGPPAFRPIVKESLPKLEVLKDLMVNCWNEDPERRPTFYEINNTVRRLKFGKTTNIIDNMVNMLEKYANNLESLVEERTIQLVEEKKKTDELLHQMLPPGPRSKVQGPRSKVQGPRSKVQSKVQSVASDLKHGKPVPAESFEEVSIFFSDIVGFTKFSAQITPLQIICAYDVYKVETIGDAYMVVSGLPIRNGRLHAGEIADFALHLLSSLKTYQVPDFADYKVQLRIGLHSGPVCAGVVGNKMPRYCLFGDTVNTASRMESNGEALKVHISSEFQANLMTLGGYNVVERGETLLKGKGLGRLSQLKQCENSRIKASPSSVCNGWKCTKQALTDREAAQSRKDYKECHLFVESFA</sequence>
<keyword evidence="2" id="KW-0812">Transmembrane</keyword>
<organism evidence="9 10">
    <name type="scientific">Paramuricea clavata</name>
    <name type="common">Red gorgonian</name>
    <name type="synonym">Violescent sea-whip</name>
    <dbReference type="NCBI Taxonomy" id="317549"/>
    <lineage>
        <taxon>Eukaryota</taxon>
        <taxon>Metazoa</taxon>
        <taxon>Cnidaria</taxon>
        <taxon>Anthozoa</taxon>
        <taxon>Octocorallia</taxon>
        <taxon>Malacalcyonacea</taxon>
        <taxon>Plexauridae</taxon>
        <taxon>Paramuricea</taxon>
    </lineage>
</organism>
<accession>A0A7D9EY21</accession>
<dbReference type="FunFam" id="3.30.70.1230:FF:000030">
    <property type="entry name" value="Si:ch211-215j19.12"/>
    <property type="match status" value="1"/>
</dbReference>
<dbReference type="OrthoDB" id="1890790at2759"/>
<dbReference type="GO" id="GO:0007168">
    <property type="term" value="P:receptor guanylyl cyclase signaling pathway"/>
    <property type="evidence" value="ECO:0007669"/>
    <property type="project" value="TreeGrafter"/>
</dbReference>
<feature type="region of interest" description="Disordered" evidence="8">
    <location>
        <begin position="337"/>
        <end position="374"/>
    </location>
</feature>
<reference evidence="9" key="1">
    <citation type="submission" date="2020-04" db="EMBL/GenBank/DDBJ databases">
        <authorList>
            <person name="Alioto T."/>
            <person name="Alioto T."/>
            <person name="Gomez Garrido J."/>
        </authorList>
    </citation>
    <scope>NUCLEOTIDE SEQUENCE</scope>
    <source>
        <strain evidence="9">A484AB</strain>
    </source>
</reference>
<dbReference type="Gene3D" id="6.10.250.780">
    <property type="match status" value="1"/>
</dbReference>
<dbReference type="PROSITE" id="PS00452">
    <property type="entry name" value="GUANYLATE_CYCLASE_1"/>
    <property type="match status" value="1"/>
</dbReference>
<dbReference type="InterPro" id="IPR029787">
    <property type="entry name" value="Nucleotide_cyclase"/>
</dbReference>
<keyword evidence="5" id="KW-0472">Membrane</keyword>
<evidence type="ECO:0000256" key="4">
    <source>
        <dbReference type="ARBA" id="ARBA00022989"/>
    </source>
</evidence>
<dbReference type="EMBL" id="CACRXK020010180">
    <property type="protein sequence ID" value="CAB4018817.1"/>
    <property type="molecule type" value="Genomic_DNA"/>
</dbReference>
<evidence type="ECO:0000256" key="8">
    <source>
        <dbReference type="SAM" id="MobiDB-lite"/>
    </source>
</evidence>
<feature type="non-terminal residue" evidence="9">
    <location>
        <position position="597"/>
    </location>
</feature>
<dbReference type="SUPFAM" id="SSF55073">
    <property type="entry name" value="Nucleotide cyclase"/>
    <property type="match status" value="1"/>
</dbReference>
<keyword evidence="10" id="KW-1185">Reference proteome</keyword>
<dbReference type="GO" id="GO:0001653">
    <property type="term" value="F:peptide receptor activity"/>
    <property type="evidence" value="ECO:0007669"/>
    <property type="project" value="TreeGrafter"/>
</dbReference>
<keyword evidence="4" id="KW-1133">Transmembrane helix</keyword>
<evidence type="ECO:0000256" key="6">
    <source>
        <dbReference type="ARBA" id="ARBA00023239"/>
    </source>
</evidence>
<dbReference type="Proteomes" id="UP001152795">
    <property type="component" value="Unassembled WGS sequence"/>
</dbReference>
<dbReference type="CDD" id="cd07302">
    <property type="entry name" value="CHD"/>
    <property type="match status" value="1"/>
</dbReference>
<dbReference type="PANTHER" id="PTHR11920:SF335">
    <property type="entry name" value="GUANYLATE CYCLASE"/>
    <property type="match status" value="1"/>
</dbReference>
<comment type="subcellular location">
    <subcellularLocation>
        <location evidence="1">Membrane</location>
        <topology evidence="1">Single-pass membrane protein</topology>
    </subcellularLocation>
</comment>
<dbReference type="PANTHER" id="PTHR11920">
    <property type="entry name" value="GUANYLYL CYCLASE"/>
    <property type="match status" value="1"/>
</dbReference>
<dbReference type="Pfam" id="PF00211">
    <property type="entry name" value="Guanylate_cyc"/>
    <property type="match status" value="1"/>
</dbReference>
<evidence type="ECO:0000256" key="7">
    <source>
        <dbReference type="RuleBase" id="RU000405"/>
    </source>
</evidence>
<feature type="compositionally biased region" description="Low complexity" evidence="8">
    <location>
        <begin position="359"/>
        <end position="368"/>
    </location>
</feature>
<keyword evidence="3" id="KW-0547">Nucleotide-binding</keyword>
<dbReference type="InterPro" id="IPR050401">
    <property type="entry name" value="Cyclic_nucleotide_synthase"/>
</dbReference>
<dbReference type="GO" id="GO:0005886">
    <property type="term" value="C:plasma membrane"/>
    <property type="evidence" value="ECO:0007669"/>
    <property type="project" value="TreeGrafter"/>
</dbReference>
<dbReference type="Gene3D" id="3.30.70.1230">
    <property type="entry name" value="Nucleotide cyclase"/>
    <property type="match status" value="1"/>
</dbReference>
<evidence type="ECO:0000313" key="10">
    <source>
        <dbReference type="Proteomes" id="UP001152795"/>
    </source>
</evidence>
<dbReference type="Gene3D" id="1.10.510.10">
    <property type="entry name" value="Transferase(Phosphotransferase) domain 1"/>
    <property type="match status" value="1"/>
</dbReference>
<dbReference type="SMART" id="SM00044">
    <property type="entry name" value="CYCc"/>
    <property type="match status" value="1"/>
</dbReference>